<name>A0A4U9W267_SERFO</name>
<dbReference type="AlphaFoldDB" id="A0A4U9W267"/>
<sequence length="141" mass="16622">MNQVRIACVTSNYYLRQALLYVSSRLKREGSFLPEVKLVFFNDYRAFRSHLNDNPCYNGVVIDSCGNFFDLVKLFESLSQQFSDEEVTTHCAFLHDKKYLTTLMNDTQDESIVCIDKDVEINLFRHQFLVFIRKNRISNEQ</sequence>
<proteinExistence type="predicted"/>
<dbReference type="EMBL" id="CABEEZ010000126">
    <property type="protein sequence ID" value="VTR52714.1"/>
    <property type="molecule type" value="Genomic_DNA"/>
</dbReference>
<protein>
    <submittedName>
        <fullName evidence="1">Uncharacterized protein</fullName>
    </submittedName>
</protein>
<gene>
    <name evidence="1" type="ORF">NCTC12965_06425</name>
</gene>
<evidence type="ECO:0000313" key="1">
    <source>
        <dbReference type="EMBL" id="VTR52714.1"/>
    </source>
</evidence>
<accession>A0A4U9W267</accession>
<organism evidence="1">
    <name type="scientific">Serratia fonticola</name>
    <dbReference type="NCBI Taxonomy" id="47917"/>
    <lineage>
        <taxon>Bacteria</taxon>
        <taxon>Pseudomonadati</taxon>
        <taxon>Pseudomonadota</taxon>
        <taxon>Gammaproteobacteria</taxon>
        <taxon>Enterobacterales</taxon>
        <taxon>Yersiniaceae</taxon>
        <taxon>Serratia</taxon>
    </lineage>
</organism>
<reference evidence="1" key="1">
    <citation type="submission" date="2019-05" db="EMBL/GenBank/DDBJ databases">
        <authorList>
            <consortium name="Pathogen Informatics"/>
        </authorList>
    </citation>
    <scope>NUCLEOTIDE SEQUENCE [LARGE SCALE GENOMIC DNA]</scope>
    <source>
        <strain evidence="1">NCTC12965</strain>
    </source>
</reference>